<sequence>MSGGLSGKTGLACHFEGKKSANIEALTEIKKNPRGPGCGASGEHAPVGVAGDWDRHPGGMMSDPVSLDNSDY</sequence>
<accession>A0A6N8EH69</accession>
<dbReference type="AlphaFoldDB" id="A0A6N8EH69"/>
<name>A0A6N8EH69_9GAMM</name>
<protein>
    <submittedName>
        <fullName evidence="2">Uncharacterized protein</fullName>
    </submittedName>
</protein>
<dbReference type="EMBL" id="WNKT01000022">
    <property type="protein sequence ID" value="MTW21664.1"/>
    <property type="molecule type" value="Genomic_DNA"/>
</dbReference>
<proteinExistence type="predicted"/>
<evidence type="ECO:0000313" key="3">
    <source>
        <dbReference type="Proteomes" id="UP000434044"/>
    </source>
</evidence>
<reference evidence="2 3" key="1">
    <citation type="submission" date="2019-11" db="EMBL/GenBank/DDBJ databases">
        <title>Whole-genome sequence of the anaerobic purple sulfur bacterium Allochromatium palmeri DSM 15591.</title>
        <authorList>
            <person name="Kyndt J.A."/>
            <person name="Meyer T.E."/>
        </authorList>
    </citation>
    <scope>NUCLEOTIDE SEQUENCE [LARGE SCALE GENOMIC DNA]</scope>
    <source>
        <strain evidence="2 3">DSM 15591</strain>
    </source>
</reference>
<feature type="region of interest" description="Disordered" evidence="1">
    <location>
        <begin position="30"/>
        <end position="72"/>
    </location>
</feature>
<evidence type="ECO:0000313" key="2">
    <source>
        <dbReference type="EMBL" id="MTW21664.1"/>
    </source>
</evidence>
<comment type="caution">
    <text evidence="2">The sequence shown here is derived from an EMBL/GenBank/DDBJ whole genome shotgun (WGS) entry which is preliminary data.</text>
</comment>
<dbReference type="RefSeq" id="WP_155450250.1">
    <property type="nucleotide sequence ID" value="NZ_WNKT01000022.1"/>
</dbReference>
<gene>
    <name evidence="2" type="ORF">GJ668_11250</name>
</gene>
<evidence type="ECO:0000256" key="1">
    <source>
        <dbReference type="SAM" id="MobiDB-lite"/>
    </source>
</evidence>
<dbReference type="Proteomes" id="UP000434044">
    <property type="component" value="Unassembled WGS sequence"/>
</dbReference>
<organism evidence="2 3">
    <name type="scientific">Allochromatium palmeri</name>
    <dbReference type="NCBI Taxonomy" id="231048"/>
    <lineage>
        <taxon>Bacteria</taxon>
        <taxon>Pseudomonadati</taxon>
        <taxon>Pseudomonadota</taxon>
        <taxon>Gammaproteobacteria</taxon>
        <taxon>Chromatiales</taxon>
        <taxon>Chromatiaceae</taxon>
        <taxon>Allochromatium</taxon>
    </lineage>
</organism>
<keyword evidence="3" id="KW-1185">Reference proteome</keyword>